<dbReference type="Pfam" id="PF05223">
    <property type="entry name" value="MecA_N"/>
    <property type="match status" value="1"/>
</dbReference>
<dbReference type="EC" id="3.4.16.4" evidence="4"/>
<comment type="subcellular location">
    <subcellularLocation>
        <location evidence="1">Membrane</location>
    </subcellularLocation>
</comment>
<evidence type="ECO:0000313" key="12">
    <source>
        <dbReference type="Proteomes" id="UP000679950"/>
    </source>
</evidence>
<feature type="domain" description="Penicillin-binding protein transpeptidase" evidence="8">
    <location>
        <begin position="361"/>
        <end position="659"/>
    </location>
</feature>
<evidence type="ECO:0000256" key="6">
    <source>
        <dbReference type="ARBA" id="ARBA00034000"/>
    </source>
</evidence>
<dbReference type="Gene3D" id="3.90.1310.10">
    <property type="entry name" value="Penicillin-binding protein 2a (Domain 2)"/>
    <property type="match status" value="1"/>
</dbReference>
<feature type="domain" description="Penicillin-binding protein dimerisation" evidence="9">
    <location>
        <begin position="167"/>
        <end position="328"/>
    </location>
</feature>
<comment type="similarity">
    <text evidence="3">Belongs to the transpeptidase family.</text>
</comment>
<dbReference type="SUPFAM" id="SSF56601">
    <property type="entry name" value="beta-lactamase/transpeptidase-like"/>
    <property type="match status" value="1"/>
</dbReference>
<dbReference type="Proteomes" id="UP000679950">
    <property type="component" value="Unassembled WGS sequence"/>
</dbReference>
<evidence type="ECO:0000313" key="11">
    <source>
        <dbReference type="EMBL" id="GIN59331.1"/>
    </source>
</evidence>
<dbReference type="Pfam" id="PF03717">
    <property type="entry name" value="PBP_dimer"/>
    <property type="match status" value="1"/>
</dbReference>
<accession>A0ABQ4KN15</accession>
<gene>
    <name evidence="11" type="ORF">J8TS2_36500</name>
</gene>
<evidence type="ECO:0000256" key="5">
    <source>
        <dbReference type="ARBA" id="ARBA00023136"/>
    </source>
</evidence>
<comment type="pathway">
    <text evidence="2">Cell wall biogenesis; peptidoglycan biosynthesis.</text>
</comment>
<comment type="catalytic activity">
    <reaction evidence="6">
        <text>Preferential cleavage: (Ac)2-L-Lys-D-Ala-|-D-Ala. Also transpeptidation of peptidyl-alanyl moieties that are N-acyl substituents of D-alanine.</text>
        <dbReference type="EC" id="3.4.16.4"/>
    </reaction>
</comment>
<keyword evidence="7" id="KW-0812">Transmembrane</keyword>
<evidence type="ECO:0000259" key="8">
    <source>
        <dbReference type="Pfam" id="PF00905"/>
    </source>
</evidence>
<dbReference type="InterPro" id="IPR036138">
    <property type="entry name" value="PBP_dimer_sf"/>
</dbReference>
<dbReference type="Pfam" id="PF00905">
    <property type="entry name" value="Transpeptidase"/>
    <property type="match status" value="1"/>
</dbReference>
<proteinExistence type="inferred from homology"/>
<evidence type="ECO:0000256" key="4">
    <source>
        <dbReference type="ARBA" id="ARBA00012448"/>
    </source>
</evidence>
<dbReference type="InterPro" id="IPR005311">
    <property type="entry name" value="PBP_dimer"/>
</dbReference>
<dbReference type="PANTHER" id="PTHR30627:SF25">
    <property type="entry name" value="PENICILLIN-BINDING PROTEIN 3"/>
    <property type="match status" value="1"/>
</dbReference>
<dbReference type="InterPro" id="IPR012338">
    <property type="entry name" value="Beta-lactam/transpept-like"/>
</dbReference>
<dbReference type="PANTHER" id="PTHR30627">
    <property type="entry name" value="PEPTIDOGLYCAN D,D-TRANSPEPTIDASE"/>
    <property type="match status" value="1"/>
</dbReference>
<evidence type="ECO:0000256" key="7">
    <source>
        <dbReference type="SAM" id="Phobius"/>
    </source>
</evidence>
<dbReference type="InterPro" id="IPR032710">
    <property type="entry name" value="NTF2-like_dom_sf"/>
</dbReference>
<feature type="domain" description="NTF2-like N-terminal transpeptidase" evidence="10">
    <location>
        <begin position="43"/>
        <end position="158"/>
    </location>
</feature>
<dbReference type="SUPFAM" id="SSF54427">
    <property type="entry name" value="NTF2-like"/>
    <property type="match status" value="1"/>
</dbReference>
<dbReference type="Gene3D" id="3.30.1390.30">
    <property type="entry name" value="Penicillin-binding protein 2a, domain 3"/>
    <property type="match status" value="1"/>
</dbReference>
<comment type="caution">
    <text evidence="11">The sequence shown here is derived from an EMBL/GenBank/DDBJ whole genome shotgun (WGS) entry which is preliminary data.</text>
</comment>
<keyword evidence="5 7" id="KW-0472">Membrane</keyword>
<evidence type="ECO:0000256" key="2">
    <source>
        <dbReference type="ARBA" id="ARBA00004752"/>
    </source>
</evidence>
<feature type="transmembrane region" description="Helical" evidence="7">
    <location>
        <begin position="12"/>
        <end position="34"/>
    </location>
</feature>
<dbReference type="RefSeq" id="WP_158321221.1">
    <property type="nucleotide sequence ID" value="NZ_BORB01000041.1"/>
</dbReference>
<evidence type="ECO:0000259" key="9">
    <source>
        <dbReference type="Pfam" id="PF03717"/>
    </source>
</evidence>
<sequence>MTSRMKKRRRKVILYLVMFFIIIGIGGFGLLQFIQADDRDQVQEVAKHFLQVLEDKEYADLNDLLDEDSYTTLGYTIDEVTDKYDHIFNGIPIQNIRASKMTIEKVDDDEQTFSFQLSFTTPLGKIDNLEFQTKIVKRDQDYFIKWDPSLIFPGMEGKDKVAFRTYPAERGEIMDQLGNKLAANEDFYWVGIVPEDLARGKEKEKRLQKISKQFDISIDGLHETLQQSWIKEDLFVPLKIIEPDQVKELPGVAYQDAKVRYYPLKEAAANLIGYVGKVTKEDLEKNPQLSEVDMVGKMGLERAFDKELRGKGGGELFIANEHGEKKQEIQKVEKVNGENIQLTIDAYIQKEAFEHLKGNAGSTVVMNPKNGGLYALVSSPSFDPNKMVQGISQDDYNDYANDEDKPFVSRFAVGYAPGSTFKTITAGIGLDANVTRPDKVREIDGLNWQKDESWGGYSVTRVSDVKKVDMRQALIYSDNIYFAQEALEMGEKTFRNGLKPFIFGEELDLPIAMNPAQISNQAQFDSEILLADTAYGQGELLMNPIQQATMYSVFQNDGDIVYPRLLKDQKERKTKSAFTSSTANEIKASLVKVVRDPNGTAHSLYNSQHHLAAKTGTAELKMKQGEQGNENSFLLAFDTDDDDFLVVSLVENYTAGNSATQLNQTFMEKLYSYFQKWGE</sequence>
<dbReference type="Gene3D" id="3.10.450.100">
    <property type="entry name" value="NTF2-like, domain 1"/>
    <property type="match status" value="1"/>
</dbReference>
<protein>
    <recommendedName>
        <fullName evidence="4">serine-type D-Ala-D-Ala carboxypeptidase</fullName>
        <ecNumber evidence="4">3.4.16.4</ecNumber>
    </recommendedName>
</protein>
<dbReference type="InterPro" id="IPR001460">
    <property type="entry name" value="PCN-bd_Tpept"/>
</dbReference>
<evidence type="ECO:0000256" key="1">
    <source>
        <dbReference type="ARBA" id="ARBA00004370"/>
    </source>
</evidence>
<organism evidence="11 12">
    <name type="scientific">Lederbergia ruris</name>
    <dbReference type="NCBI Taxonomy" id="217495"/>
    <lineage>
        <taxon>Bacteria</taxon>
        <taxon>Bacillati</taxon>
        <taxon>Bacillota</taxon>
        <taxon>Bacilli</taxon>
        <taxon>Bacillales</taxon>
        <taxon>Bacillaceae</taxon>
        <taxon>Lederbergia</taxon>
    </lineage>
</organism>
<dbReference type="EMBL" id="BORB01000041">
    <property type="protein sequence ID" value="GIN59331.1"/>
    <property type="molecule type" value="Genomic_DNA"/>
</dbReference>
<evidence type="ECO:0000259" key="10">
    <source>
        <dbReference type="Pfam" id="PF05223"/>
    </source>
</evidence>
<dbReference type="InterPro" id="IPR050515">
    <property type="entry name" value="Beta-lactam/transpept"/>
</dbReference>
<dbReference type="SUPFAM" id="SSF56519">
    <property type="entry name" value="Penicillin binding protein dimerisation domain"/>
    <property type="match status" value="1"/>
</dbReference>
<evidence type="ECO:0000256" key="3">
    <source>
        <dbReference type="ARBA" id="ARBA00007171"/>
    </source>
</evidence>
<name>A0ABQ4KN15_9BACI</name>
<keyword evidence="7" id="KW-1133">Transmembrane helix</keyword>
<dbReference type="Gene3D" id="3.40.710.10">
    <property type="entry name" value="DD-peptidase/beta-lactamase superfamily"/>
    <property type="match status" value="1"/>
</dbReference>
<reference evidence="11 12" key="1">
    <citation type="submission" date="2021-03" db="EMBL/GenBank/DDBJ databases">
        <title>Antimicrobial resistance genes in bacteria isolated from Japanese honey, and their potential for conferring macrolide and lincosamide resistance in the American foulbrood pathogen Paenibacillus larvae.</title>
        <authorList>
            <person name="Okamoto M."/>
            <person name="Kumagai M."/>
            <person name="Kanamori H."/>
            <person name="Takamatsu D."/>
        </authorList>
    </citation>
    <scope>NUCLEOTIDE SEQUENCE [LARGE SCALE GENOMIC DNA]</scope>
    <source>
        <strain evidence="11 12">J8TS2</strain>
    </source>
</reference>
<keyword evidence="12" id="KW-1185">Reference proteome</keyword>
<dbReference type="InterPro" id="IPR007887">
    <property type="entry name" value="MecA_N"/>
</dbReference>